<organism evidence="10 11">
    <name type="scientific">Methyloprofundus sedimenti</name>
    <dbReference type="NCBI Taxonomy" id="1420851"/>
    <lineage>
        <taxon>Bacteria</taxon>
        <taxon>Pseudomonadati</taxon>
        <taxon>Pseudomonadota</taxon>
        <taxon>Gammaproteobacteria</taxon>
        <taxon>Methylococcales</taxon>
        <taxon>Methylococcaceae</taxon>
        <taxon>Methyloprofundus</taxon>
    </lineage>
</organism>
<evidence type="ECO:0000256" key="1">
    <source>
        <dbReference type="ARBA" id="ARBA00004167"/>
    </source>
</evidence>
<dbReference type="PANTHER" id="PTHR33162">
    <property type="entry name" value="SEC-INDEPENDENT PROTEIN TRANSLOCASE PROTEIN TATA, CHLOROPLASTIC"/>
    <property type="match status" value="1"/>
</dbReference>
<dbReference type="GO" id="GO:0043953">
    <property type="term" value="P:protein transport by the Tat complex"/>
    <property type="evidence" value="ECO:0007669"/>
    <property type="project" value="InterPro"/>
</dbReference>
<comment type="caution">
    <text evidence="10">The sequence shown here is derived from an EMBL/GenBank/DDBJ whole genome shotgun (WGS) entry which is preliminary data.</text>
</comment>
<keyword evidence="3" id="KW-1003">Cell membrane</keyword>
<dbReference type="OrthoDB" id="9816005at2"/>
<keyword evidence="11" id="KW-1185">Reference proteome</keyword>
<evidence type="ECO:0000313" key="11">
    <source>
        <dbReference type="Proteomes" id="UP000191980"/>
    </source>
</evidence>
<dbReference type="InterPro" id="IPR018448">
    <property type="entry name" value="TatB"/>
</dbReference>
<evidence type="ECO:0000256" key="8">
    <source>
        <dbReference type="ARBA" id="ARBA00023136"/>
    </source>
</evidence>
<gene>
    <name evidence="10" type="ORF">AU255_02820</name>
</gene>
<evidence type="ECO:0000313" key="10">
    <source>
        <dbReference type="EMBL" id="OQK16855.1"/>
    </source>
</evidence>
<dbReference type="PRINTS" id="PR01506">
    <property type="entry name" value="TATBPROTEIN"/>
</dbReference>
<evidence type="ECO:0000256" key="2">
    <source>
        <dbReference type="ARBA" id="ARBA00022448"/>
    </source>
</evidence>
<sequence>MFDIGFWELCMIGLVSLLVIGPEKLPKVARITGFWLGKTRHMVASVKEEINEELKQEELRQLLNEQQTKIDSMTKDLDLNGQAEQFLDATKEPVDKEKHGGK</sequence>
<dbReference type="InterPro" id="IPR003369">
    <property type="entry name" value="TatA/B/E"/>
</dbReference>
<accession>A0A1V8M5N3</accession>
<dbReference type="RefSeq" id="WP_080521472.1">
    <property type="nucleotide sequence ID" value="NZ_LPUF01000001.1"/>
</dbReference>
<keyword evidence="4 9" id="KW-0812">Transmembrane</keyword>
<dbReference type="GO" id="GO:0016020">
    <property type="term" value="C:membrane"/>
    <property type="evidence" value="ECO:0007669"/>
    <property type="project" value="UniProtKB-SubCell"/>
</dbReference>
<evidence type="ECO:0000256" key="4">
    <source>
        <dbReference type="ARBA" id="ARBA00022692"/>
    </source>
</evidence>
<proteinExistence type="predicted"/>
<keyword evidence="5" id="KW-0653">Protein transport</keyword>
<dbReference type="Gene3D" id="1.20.5.3310">
    <property type="match status" value="1"/>
</dbReference>
<keyword evidence="8 9" id="KW-0472">Membrane</keyword>
<dbReference type="NCBIfam" id="TIGR01410">
    <property type="entry name" value="tatB"/>
    <property type="match status" value="1"/>
</dbReference>
<dbReference type="EMBL" id="LPUF01000001">
    <property type="protein sequence ID" value="OQK16855.1"/>
    <property type="molecule type" value="Genomic_DNA"/>
</dbReference>
<evidence type="ECO:0000256" key="6">
    <source>
        <dbReference type="ARBA" id="ARBA00022989"/>
    </source>
</evidence>
<dbReference type="Pfam" id="PF02416">
    <property type="entry name" value="TatA_B_E"/>
    <property type="match status" value="1"/>
</dbReference>
<keyword evidence="2" id="KW-0813">Transport</keyword>
<dbReference type="PANTHER" id="PTHR33162:SF1">
    <property type="entry name" value="SEC-INDEPENDENT PROTEIN TRANSLOCASE PROTEIN TATA, CHLOROPLASTIC"/>
    <property type="match status" value="1"/>
</dbReference>
<reference evidence="10 11" key="1">
    <citation type="submission" date="2015-12" db="EMBL/GenBank/DDBJ databases">
        <authorList>
            <person name="Shamseldin A."/>
            <person name="Moawad H."/>
            <person name="Abd El-Rahim W.M."/>
            <person name="Sadowsky M.J."/>
        </authorList>
    </citation>
    <scope>NUCLEOTIDE SEQUENCE [LARGE SCALE GENOMIC DNA]</scope>
    <source>
        <strain evidence="10 11">WF1</strain>
    </source>
</reference>
<feature type="transmembrane region" description="Helical" evidence="9">
    <location>
        <begin position="6"/>
        <end position="22"/>
    </location>
</feature>
<evidence type="ECO:0000256" key="5">
    <source>
        <dbReference type="ARBA" id="ARBA00022927"/>
    </source>
</evidence>
<dbReference type="Proteomes" id="UP000191980">
    <property type="component" value="Unassembled WGS sequence"/>
</dbReference>
<keyword evidence="6 9" id="KW-1133">Transmembrane helix</keyword>
<comment type="subcellular location">
    <subcellularLocation>
        <location evidence="1">Membrane</location>
        <topology evidence="1">Single-pass membrane protein</topology>
    </subcellularLocation>
</comment>
<dbReference type="AlphaFoldDB" id="A0A1V8M5N3"/>
<name>A0A1V8M5N3_9GAMM</name>
<evidence type="ECO:0000256" key="7">
    <source>
        <dbReference type="ARBA" id="ARBA00023010"/>
    </source>
</evidence>
<evidence type="ECO:0000256" key="9">
    <source>
        <dbReference type="SAM" id="Phobius"/>
    </source>
</evidence>
<dbReference type="GO" id="GO:0008320">
    <property type="term" value="F:protein transmembrane transporter activity"/>
    <property type="evidence" value="ECO:0007669"/>
    <property type="project" value="InterPro"/>
</dbReference>
<keyword evidence="7" id="KW-0811">Translocation</keyword>
<protein>
    <submittedName>
        <fullName evidence="10">Preprotein translocase subunit TatB</fullName>
    </submittedName>
</protein>
<dbReference type="STRING" id="1420851.AU255_02820"/>
<evidence type="ECO:0000256" key="3">
    <source>
        <dbReference type="ARBA" id="ARBA00022475"/>
    </source>
</evidence>